<comment type="caution">
    <text evidence="2">The sequence shown here is derived from an EMBL/GenBank/DDBJ whole genome shotgun (WGS) entry which is preliminary data.</text>
</comment>
<keyword evidence="3" id="KW-1185">Reference proteome</keyword>
<dbReference type="AlphaFoldDB" id="D0WGF3"/>
<sequence length="87" mass="9309">MKRCGADARRRLATGLPRNPMGFFRRARVGDAGQSTVEYAVALSVATAIFIALGVFWRFSSGEGLSQGIVESLMSRIPGGLVYAAML</sequence>
<evidence type="ECO:0000256" key="1">
    <source>
        <dbReference type="SAM" id="Phobius"/>
    </source>
</evidence>
<dbReference type="EMBL" id="ACUX02000006">
    <property type="protein sequence ID" value="EEZ61566.1"/>
    <property type="molecule type" value="Genomic_DNA"/>
</dbReference>
<evidence type="ECO:0008006" key="4">
    <source>
        <dbReference type="Google" id="ProtNLM"/>
    </source>
</evidence>
<keyword evidence="1" id="KW-0472">Membrane</keyword>
<protein>
    <recommendedName>
        <fullName evidence="4">DUF4244 domain-containing protein</fullName>
    </recommendedName>
</protein>
<reference evidence="2" key="1">
    <citation type="submission" date="2009-10" db="EMBL/GenBank/DDBJ databases">
        <authorList>
            <person name="Weinstock G."/>
            <person name="Sodergren E."/>
            <person name="Clifton S."/>
            <person name="Fulton L."/>
            <person name="Fulton B."/>
            <person name="Courtney L."/>
            <person name="Fronick C."/>
            <person name="Harrison M."/>
            <person name="Strong C."/>
            <person name="Farmer C."/>
            <person name="Delahaunty K."/>
            <person name="Markovic C."/>
            <person name="Hall O."/>
            <person name="Minx P."/>
            <person name="Tomlinson C."/>
            <person name="Mitreva M."/>
            <person name="Nelson J."/>
            <person name="Hou S."/>
            <person name="Wollam A."/>
            <person name="Pepin K.H."/>
            <person name="Johnson M."/>
            <person name="Bhonagiri V."/>
            <person name="Nash W.E."/>
            <person name="Warren W."/>
            <person name="Chinwalla A."/>
            <person name="Mardis E.R."/>
            <person name="Wilson R.K."/>
        </authorList>
    </citation>
    <scope>NUCLEOTIDE SEQUENCE [LARGE SCALE GENOMIC DNA]</scope>
    <source>
        <strain evidence="2">ATCC 700122</strain>
    </source>
</reference>
<evidence type="ECO:0000313" key="2">
    <source>
        <dbReference type="EMBL" id="EEZ61566.1"/>
    </source>
</evidence>
<dbReference type="HOGENOM" id="CLU_2481635_0_0_11"/>
<feature type="transmembrane region" description="Helical" evidence="1">
    <location>
        <begin position="39"/>
        <end position="57"/>
    </location>
</feature>
<organism evidence="2 3">
    <name type="scientific">Slackia exigua (strain ATCC 700122 / DSM 15923 / CIP 105133 / JCM 11022 / KCTC 5966 / S-7)</name>
    <dbReference type="NCBI Taxonomy" id="649764"/>
    <lineage>
        <taxon>Bacteria</taxon>
        <taxon>Bacillati</taxon>
        <taxon>Actinomycetota</taxon>
        <taxon>Coriobacteriia</taxon>
        <taxon>Eggerthellales</taxon>
        <taxon>Eggerthellaceae</taxon>
        <taxon>Slackia</taxon>
    </lineage>
</organism>
<dbReference type="RefSeq" id="WP_006362159.1">
    <property type="nucleotide sequence ID" value="NZ_GG700630.1"/>
</dbReference>
<name>D0WGF3_SLAES</name>
<evidence type="ECO:0000313" key="3">
    <source>
        <dbReference type="Proteomes" id="UP000006001"/>
    </source>
</evidence>
<accession>D0WGF3</accession>
<proteinExistence type="predicted"/>
<gene>
    <name evidence="2" type="ORF">HMPREF0762_00904</name>
</gene>
<dbReference type="Proteomes" id="UP000006001">
    <property type="component" value="Unassembled WGS sequence"/>
</dbReference>
<dbReference type="GeneID" id="85007469"/>
<keyword evidence="1" id="KW-0812">Transmembrane</keyword>
<keyword evidence="1" id="KW-1133">Transmembrane helix</keyword>
<dbReference type="STRING" id="649764.HMPREF0762_00904"/>